<organism evidence="1">
    <name type="scientific">marine metagenome</name>
    <dbReference type="NCBI Taxonomy" id="408172"/>
    <lineage>
        <taxon>unclassified sequences</taxon>
        <taxon>metagenomes</taxon>
        <taxon>ecological metagenomes</taxon>
    </lineage>
</organism>
<dbReference type="Gene3D" id="2.60.120.620">
    <property type="entry name" value="q2cbj1_9rhob like domain"/>
    <property type="match status" value="1"/>
</dbReference>
<protein>
    <recommendedName>
        <fullName evidence="2">Prolyl 4-hydroxylase alpha subunit Fe(2+) 2OG dioxygenase domain-containing protein</fullName>
    </recommendedName>
</protein>
<evidence type="ECO:0000313" key="1">
    <source>
        <dbReference type="EMBL" id="SVA79963.1"/>
    </source>
</evidence>
<evidence type="ECO:0008006" key="2">
    <source>
        <dbReference type="Google" id="ProtNLM"/>
    </source>
</evidence>
<proteinExistence type="predicted"/>
<name>A0A381YTS2_9ZZZZ</name>
<dbReference type="EMBL" id="UINC01018949">
    <property type="protein sequence ID" value="SVA79963.1"/>
    <property type="molecule type" value="Genomic_DNA"/>
</dbReference>
<dbReference type="AlphaFoldDB" id="A0A381YTS2"/>
<reference evidence="1" key="1">
    <citation type="submission" date="2018-05" db="EMBL/GenBank/DDBJ databases">
        <authorList>
            <person name="Lanie J.A."/>
            <person name="Ng W.-L."/>
            <person name="Kazmierczak K.M."/>
            <person name="Andrzejewski T.M."/>
            <person name="Davidsen T.M."/>
            <person name="Wayne K.J."/>
            <person name="Tettelin H."/>
            <person name="Glass J.I."/>
            <person name="Rusch D."/>
            <person name="Podicherti R."/>
            <person name="Tsui H.-C.T."/>
            <person name="Winkler M.E."/>
        </authorList>
    </citation>
    <scope>NUCLEOTIDE SEQUENCE</scope>
</reference>
<sequence length="263" mass="31267">MEDKKKILKETLPEYTVEDKEYTTMPKKWTIDGKDRYIGEQDKSTKMWYEHIYQFDDEIDKELQEELSKMITAPGWQYGHIGNHRYEEWSYNITDESHTSREHGVKYLDQHWEMSFNGDIMYSWQSNSFRIHDLWKIIRTKISDSFIDMDLDILDCTAHGITESRFGLPHANDNDGHIWNVIYYVNPMWKPEWDGATVFYKGIDTLKDEEPEIIKSVYPKPGRFLFFSSMIPRAGTQPNKFFPGLRTTLLFKCMNTKQGLKDV</sequence>
<gene>
    <name evidence="1" type="ORF">METZ01_LOCUS132817</name>
</gene>
<accession>A0A381YTS2</accession>